<evidence type="ECO:0000313" key="3">
    <source>
        <dbReference type="Proteomes" id="UP001596099"/>
    </source>
</evidence>
<dbReference type="PANTHER" id="PTHR43284">
    <property type="entry name" value="ASPARAGINE SYNTHETASE (GLUTAMINE-HYDROLYZING)"/>
    <property type="match status" value="1"/>
</dbReference>
<feature type="domain" description="Asparagine synthetase" evidence="1">
    <location>
        <begin position="200"/>
        <end position="435"/>
    </location>
</feature>
<reference evidence="2 3" key="1">
    <citation type="journal article" date="2019" name="Int. J. Syst. Evol. Microbiol.">
        <title>The Global Catalogue of Microorganisms (GCM) 10K type strain sequencing project: providing services to taxonomists for standard genome sequencing and annotation.</title>
        <authorList>
            <consortium name="The Broad Institute Genomics Platform"/>
            <consortium name="The Broad Institute Genome Sequencing Center for Infectious Disease"/>
            <person name="Wu L."/>
            <person name="Ma J."/>
        </authorList>
    </citation>
    <scope>NUCLEOTIDE SEQUENCE [LARGE SCALE GENOMIC DNA]</scope>
    <source>
        <strain evidence="2 3">CGMCC 1.12543</strain>
    </source>
</reference>
<dbReference type="Pfam" id="PF00733">
    <property type="entry name" value="Asn_synthase"/>
    <property type="match status" value="1"/>
</dbReference>
<dbReference type="InterPro" id="IPR029055">
    <property type="entry name" value="Ntn_hydrolases_N"/>
</dbReference>
<dbReference type="EMBL" id="JBHSQH010000001">
    <property type="protein sequence ID" value="MFC5972502.1"/>
    <property type="molecule type" value="Genomic_DNA"/>
</dbReference>
<dbReference type="InterPro" id="IPR001962">
    <property type="entry name" value="Asn_synthase"/>
</dbReference>
<evidence type="ECO:0000313" key="2">
    <source>
        <dbReference type="EMBL" id="MFC5972502.1"/>
    </source>
</evidence>
<comment type="caution">
    <text evidence="2">The sequence shown here is derived from an EMBL/GenBank/DDBJ whole genome shotgun (WGS) entry which is preliminary data.</text>
</comment>
<dbReference type="Gene3D" id="3.40.50.620">
    <property type="entry name" value="HUPs"/>
    <property type="match status" value="1"/>
</dbReference>
<dbReference type="InterPro" id="IPR014729">
    <property type="entry name" value="Rossmann-like_a/b/a_fold"/>
</dbReference>
<dbReference type="SUPFAM" id="SSF52402">
    <property type="entry name" value="Adenine nucleotide alpha hydrolases-like"/>
    <property type="match status" value="1"/>
</dbReference>
<name>A0ABD5RPB9_9EURY</name>
<accession>A0ABD5RPB9</accession>
<dbReference type="RefSeq" id="WP_247415903.1">
    <property type="nucleotide sequence ID" value="NZ_JALLGW010000001.1"/>
</dbReference>
<organism evidence="2 3">
    <name type="scientific">Halomarina salina</name>
    <dbReference type="NCBI Taxonomy" id="1872699"/>
    <lineage>
        <taxon>Archaea</taxon>
        <taxon>Methanobacteriati</taxon>
        <taxon>Methanobacteriota</taxon>
        <taxon>Stenosarchaea group</taxon>
        <taxon>Halobacteria</taxon>
        <taxon>Halobacteriales</taxon>
        <taxon>Natronomonadaceae</taxon>
        <taxon>Halomarina</taxon>
    </lineage>
</organism>
<proteinExistence type="predicted"/>
<gene>
    <name evidence="2" type="ORF">ACFPYI_14275</name>
</gene>
<dbReference type="Gene3D" id="3.60.20.10">
    <property type="entry name" value="Glutamine Phosphoribosylpyrophosphate, subunit 1, domain 1"/>
    <property type="match status" value="1"/>
</dbReference>
<dbReference type="Proteomes" id="UP001596099">
    <property type="component" value="Unassembled WGS sequence"/>
</dbReference>
<dbReference type="AlphaFoldDB" id="A0ABD5RPB9"/>
<keyword evidence="3" id="KW-1185">Reference proteome</keyword>
<protein>
    <submittedName>
        <fullName evidence="2">Asparagine synthase-related protein</fullName>
    </submittedName>
</protein>
<dbReference type="SUPFAM" id="SSF56235">
    <property type="entry name" value="N-terminal nucleophile aminohydrolases (Ntn hydrolases)"/>
    <property type="match status" value="1"/>
</dbReference>
<sequence length="563" mass="62507">MESARVRLGDRWTRSGDVVVTGRPFLDDECLDASAFAAHVAGTGAEAFCRAVADLNGFFGVLRETEDAVVAAVDRIRSAPLYYAVADGELYLSDDAHWLATVVDADDSDPTVAAEYLLTGCVTGSDTLAPGVRQLQSGELLVATAASDATASDGVDVQRQRYYRYERDDPPERADTDRLVDAYWDALDGAFGRLVEHADGRPIAISLSAGHDSRLVALALQRQEYEDLVAFTYGAAADEATTSERVADDLGIPWEFVAIDQDEVADWYHSAARRAFDRDAGWLASAPNYGLALAMRKLRRQGRLPEDAVVVTGDGAHTTGEHVPTRFRGRDRISRDLFVETLLDANYDAWGWDRAAHGDELGTRVLEAVGDRFRGDDEPFERAVAAYEEWDWAERQSKRIRSNAVYEHVGYDWWFPLWDAECVAFWRDVPTDRRVDKRFHDEFVERAYEAASTLDDPSATFPSGSDSLASVKQRVERVPVLGSLARRAYRRLQSPPNRYPDDPYLGMMSEEQFAAIVAAGADRTVPSHVEFHALGLLDRVAYDPAGPAESVDPVRVRPFVEER</sequence>
<dbReference type="PANTHER" id="PTHR43284:SF1">
    <property type="entry name" value="ASPARAGINE SYNTHETASE"/>
    <property type="match status" value="1"/>
</dbReference>
<dbReference type="InterPro" id="IPR051786">
    <property type="entry name" value="ASN_synthetase/amidase"/>
</dbReference>
<evidence type="ECO:0000259" key="1">
    <source>
        <dbReference type="Pfam" id="PF00733"/>
    </source>
</evidence>